<dbReference type="STRING" id="1160509.A0A3N4IGN1"/>
<dbReference type="GO" id="GO:0016491">
    <property type="term" value="F:oxidoreductase activity"/>
    <property type="evidence" value="ECO:0007669"/>
    <property type="project" value="InterPro"/>
</dbReference>
<gene>
    <name evidence="2" type="ORF">BJ508DRAFT_32416</name>
</gene>
<dbReference type="InterPro" id="IPR002937">
    <property type="entry name" value="Amino_oxidase"/>
</dbReference>
<organism evidence="2 3">
    <name type="scientific">Ascobolus immersus RN42</name>
    <dbReference type="NCBI Taxonomy" id="1160509"/>
    <lineage>
        <taxon>Eukaryota</taxon>
        <taxon>Fungi</taxon>
        <taxon>Dikarya</taxon>
        <taxon>Ascomycota</taxon>
        <taxon>Pezizomycotina</taxon>
        <taxon>Pezizomycetes</taxon>
        <taxon>Pezizales</taxon>
        <taxon>Ascobolaceae</taxon>
        <taxon>Ascobolus</taxon>
    </lineage>
</organism>
<reference evidence="2 3" key="1">
    <citation type="journal article" date="2018" name="Nat. Ecol. Evol.">
        <title>Pezizomycetes genomes reveal the molecular basis of ectomycorrhizal truffle lifestyle.</title>
        <authorList>
            <person name="Murat C."/>
            <person name="Payen T."/>
            <person name="Noel B."/>
            <person name="Kuo A."/>
            <person name="Morin E."/>
            <person name="Chen J."/>
            <person name="Kohler A."/>
            <person name="Krizsan K."/>
            <person name="Balestrini R."/>
            <person name="Da Silva C."/>
            <person name="Montanini B."/>
            <person name="Hainaut M."/>
            <person name="Levati E."/>
            <person name="Barry K.W."/>
            <person name="Belfiori B."/>
            <person name="Cichocki N."/>
            <person name="Clum A."/>
            <person name="Dockter R.B."/>
            <person name="Fauchery L."/>
            <person name="Guy J."/>
            <person name="Iotti M."/>
            <person name="Le Tacon F."/>
            <person name="Lindquist E.A."/>
            <person name="Lipzen A."/>
            <person name="Malagnac F."/>
            <person name="Mello A."/>
            <person name="Molinier V."/>
            <person name="Miyauchi S."/>
            <person name="Poulain J."/>
            <person name="Riccioni C."/>
            <person name="Rubini A."/>
            <person name="Sitrit Y."/>
            <person name="Splivallo R."/>
            <person name="Traeger S."/>
            <person name="Wang M."/>
            <person name="Zifcakova L."/>
            <person name="Wipf D."/>
            <person name="Zambonelli A."/>
            <person name="Paolocci F."/>
            <person name="Nowrousian M."/>
            <person name="Ottonello S."/>
            <person name="Baldrian P."/>
            <person name="Spatafora J.W."/>
            <person name="Henrissat B."/>
            <person name="Nagy L.G."/>
            <person name="Aury J.M."/>
            <person name="Wincker P."/>
            <person name="Grigoriev I.V."/>
            <person name="Bonfante P."/>
            <person name="Martin F.M."/>
        </authorList>
    </citation>
    <scope>NUCLEOTIDE SEQUENCE [LARGE SCALE GENOMIC DNA]</scope>
    <source>
        <strain evidence="2 3">RN42</strain>
    </source>
</reference>
<dbReference type="SUPFAM" id="SSF51905">
    <property type="entry name" value="FAD/NAD(P)-binding domain"/>
    <property type="match status" value="1"/>
</dbReference>
<dbReference type="Proteomes" id="UP000275078">
    <property type="component" value="Unassembled WGS sequence"/>
</dbReference>
<proteinExistence type="predicted"/>
<evidence type="ECO:0000259" key="1">
    <source>
        <dbReference type="Pfam" id="PF01593"/>
    </source>
</evidence>
<dbReference type="GO" id="GO:0006338">
    <property type="term" value="P:chromatin remodeling"/>
    <property type="evidence" value="ECO:0007669"/>
    <property type="project" value="TreeGrafter"/>
</dbReference>
<name>A0A3N4IGN1_ASCIM</name>
<dbReference type="EMBL" id="ML119658">
    <property type="protein sequence ID" value="RPA84597.1"/>
    <property type="molecule type" value="Genomic_DNA"/>
</dbReference>
<dbReference type="GO" id="GO:0003682">
    <property type="term" value="F:chromatin binding"/>
    <property type="evidence" value="ECO:0007669"/>
    <property type="project" value="TreeGrafter"/>
</dbReference>
<feature type="domain" description="Amine oxidase" evidence="1">
    <location>
        <begin position="20"/>
        <end position="477"/>
    </location>
</feature>
<dbReference type="Gene3D" id="3.50.50.60">
    <property type="entry name" value="FAD/NAD(P)-binding domain"/>
    <property type="match status" value="1"/>
</dbReference>
<keyword evidence="3" id="KW-1185">Reference proteome</keyword>
<dbReference type="InterPro" id="IPR050281">
    <property type="entry name" value="Flavin_monoamine_oxidase"/>
</dbReference>
<dbReference type="Pfam" id="PF01593">
    <property type="entry name" value="Amino_oxidase"/>
    <property type="match status" value="1"/>
</dbReference>
<dbReference type="PANTHER" id="PTHR10742">
    <property type="entry name" value="FLAVIN MONOAMINE OXIDASE"/>
    <property type="match status" value="1"/>
</dbReference>
<dbReference type="OrthoDB" id="5046242at2759"/>
<protein>
    <submittedName>
        <fullName evidence="2">FAD/NAD(P)-binding domain-containing protein</fullName>
    </submittedName>
</protein>
<sequence>MPASTTIPTKKRVAVIGAGVSGLRAACVLLGRTEHLEVKVFEATDHIGGRVRQKTLGEEGNGGDLVDEGANWIHGSSDTHAITRIAEELSVPLKDFLHPAHVDSTGKMLTERDSWNIDNKLWENIEYAQEFARLNYDNIPPEVSLYDFMVEKVKLDYPDDPRMQKLALDQCHIWGHYVGDDVRKQSLKHFFMEENCAGENLFVAGTYRKIVNKIAEPVLEAGVISLSSPVTSIATTDHSTNLITYTQNGTTQTYEADAIILTTPLGCLKHKQISFSPPIPSRMAEAIEGMNYGHLEKIYIKFTTPWWDANSKWDHIVFQSPTYASSTNPDFFPMTAFSMSSLPEPVARPTLLFYLYGDLSRRITSLDLDMTPGSKAFNEIYDFLTPYFSKLPGYDPSVVTPVAITRSNWYNDHFTGYGSYTNFLVGNERGADDVVELRKGMPDRNIFMAGEHVAPFVGLGTVTGAYWSGEIAAGRVLEEVVGTDVPKSVQIPREPEDVMVTGRNGKLGYDVEGMGKVLEVLRGKVVVNGKNGEVNGEVNGNGVAH</sequence>
<dbReference type="Gene3D" id="3.90.660.10">
    <property type="match status" value="1"/>
</dbReference>
<dbReference type="AlphaFoldDB" id="A0A3N4IGN1"/>
<dbReference type="InterPro" id="IPR036188">
    <property type="entry name" value="FAD/NAD-bd_sf"/>
</dbReference>
<dbReference type="GO" id="GO:0050660">
    <property type="term" value="F:flavin adenine dinucleotide binding"/>
    <property type="evidence" value="ECO:0007669"/>
    <property type="project" value="TreeGrafter"/>
</dbReference>
<evidence type="ECO:0000313" key="3">
    <source>
        <dbReference type="Proteomes" id="UP000275078"/>
    </source>
</evidence>
<dbReference type="SUPFAM" id="SSF54373">
    <property type="entry name" value="FAD-linked reductases, C-terminal domain"/>
    <property type="match status" value="1"/>
</dbReference>
<evidence type="ECO:0000313" key="2">
    <source>
        <dbReference type="EMBL" id="RPA84597.1"/>
    </source>
</evidence>
<dbReference type="PANTHER" id="PTHR10742:SF414">
    <property type="entry name" value="CONTAINING AMINE OXIDASE, PUTATIVE (AFU_ORTHOLOGUE AFUA_3G12150)-RELATED"/>
    <property type="match status" value="1"/>
</dbReference>
<accession>A0A3N4IGN1</accession>